<comment type="caution">
    <text evidence="1">The sequence shown here is derived from an EMBL/GenBank/DDBJ whole genome shotgun (WGS) entry which is preliminary data.</text>
</comment>
<evidence type="ECO:0000313" key="2">
    <source>
        <dbReference type="Proteomes" id="UP001237642"/>
    </source>
</evidence>
<keyword evidence="2" id="KW-1185">Reference proteome</keyword>
<gene>
    <name evidence="1" type="ORF">POM88_012761</name>
</gene>
<dbReference type="Gene3D" id="1.25.40.10">
    <property type="entry name" value="Tetratricopeptide repeat domain"/>
    <property type="match status" value="1"/>
</dbReference>
<protein>
    <submittedName>
        <fullName evidence="1">Uncharacterized protein</fullName>
    </submittedName>
</protein>
<reference evidence="1" key="1">
    <citation type="submission" date="2023-02" db="EMBL/GenBank/DDBJ databases">
        <title>Genome of toxic invasive species Heracleum sosnowskyi carries increased number of genes despite the absence of recent whole-genome duplications.</title>
        <authorList>
            <person name="Schelkunov M."/>
            <person name="Shtratnikova V."/>
            <person name="Makarenko M."/>
            <person name="Klepikova A."/>
            <person name="Omelchenko D."/>
            <person name="Novikova G."/>
            <person name="Obukhova E."/>
            <person name="Bogdanov V."/>
            <person name="Penin A."/>
            <person name="Logacheva M."/>
        </authorList>
    </citation>
    <scope>NUCLEOTIDE SEQUENCE</scope>
    <source>
        <strain evidence="1">Hsosn_3</strain>
        <tissue evidence="1">Leaf</tissue>
    </source>
</reference>
<accession>A0AAD8MXJ7</accession>
<proteinExistence type="predicted"/>
<dbReference type="Proteomes" id="UP001237642">
    <property type="component" value="Unassembled WGS sequence"/>
</dbReference>
<dbReference type="SUPFAM" id="SSF48452">
    <property type="entry name" value="TPR-like"/>
    <property type="match status" value="1"/>
</dbReference>
<reference evidence="1" key="2">
    <citation type="submission" date="2023-05" db="EMBL/GenBank/DDBJ databases">
        <authorList>
            <person name="Schelkunov M.I."/>
        </authorList>
    </citation>
    <scope>NUCLEOTIDE SEQUENCE</scope>
    <source>
        <strain evidence="1">Hsosn_3</strain>
        <tissue evidence="1">Leaf</tissue>
    </source>
</reference>
<dbReference type="EMBL" id="JAUIZM010000003">
    <property type="protein sequence ID" value="KAK1393705.1"/>
    <property type="molecule type" value="Genomic_DNA"/>
</dbReference>
<dbReference type="AlphaFoldDB" id="A0AAD8MXJ7"/>
<organism evidence="1 2">
    <name type="scientific">Heracleum sosnowskyi</name>
    <dbReference type="NCBI Taxonomy" id="360622"/>
    <lineage>
        <taxon>Eukaryota</taxon>
        <taxon>Viridiplantae</taxon>
        <taxon>Streptophyta</taxon>
        <taxon>Embryophyta</taxon>
        <taxon>Tracheophyta</taxon>
        <taxon>Spermatophyta</taxon>
        <taxon>Magnoliopsida</taxon>
        <taxon>eudicotyledons</taxon>
        <taxon>Gunneridae</taxon>
        <taxon>Pentapetalae</taxon>
        <taxon>asterids</taxon>
        <taxon>campanulids</taxon>
        <taxon>Apiales</taxon>
        <taxon>Apiaceae</taxon>
        <taxon>Apioideae</taxon>
        <taxon>apioid superclade</taxon>
        <taxon>Tordylieae</taxon>
        <taxon>Tordyliinae</taxon>
        <taxon>Heracleum</taxon>
    </lineage>
</organism>
<dbReference type="InterPro" id="IPR011990">
    <property type="entry name" value="TPR-like_helical_dom_sf"/>
</dbReference>
<sequence>MGFHLGTELCVQYALLDLFIKFLKVVLLQEVEDERAKKLVKTCPVNVFDIEDVGKGLQDILSISCAKDLLLNLQKSCGYQRLNPNELWAVMETSSCQFISRGKLKLKDYKQGEKLCTKDNLYGLWRAQAYINLVDLDLAEFDIKKALEIDPANRDVKLDYKVLKEKQGNLVLVNMLYSYMPFIVYVPNVSLPDAKIPFISHISSAEYNQDSTWQIDISDYNWHLDCEHHNDVNNHY</sequence>
<name>A0AAD8MXJ7_9APIA</name>
<evidence type="ECO:0000313" key="1">
    <source>
        <dbReference type="EMBL" id="KAK1393705.1"/>
    </source>
</evidence>